<reference evidence="5" key="1">
    <citation type="journal article" date="2019" name="Int. J. Syst. Evol. Microbiol.">
        <title>The Global Catalogue of Microorganisms (GCM) 10K type strain sequencing project: providing services to taxonomists for standard genome sequencing and annotation.</title>
        <authorList>
            <consortium name="The Broad Institute Genomics Platform"/>
            <consortium name="The Broad Institute Genome Sequencing Center for Infectious Disease"/>
            <person name="Wu L."/>
            <person name="Ma J."/>
        </authorList>
    </citation>
    <scope>NUCLEOTIDE SEQUENCE [LARGE SCALE GENOMIC DNA]</scope>
    <source>
        <strain evidence="5">KCTC 52141</strain>
    </source>
</reference>
<proteinExistence type="inferred from homology"/>
<dbReference type="RefSeq" id="WP_382418611.1">
    <property type="nucleotide sequence ID" value="NZ_AP031500.1"/>
</dbReference>
<comment type="similarity">
    <text evidence="1 2">Belongs to the outer membrane factor (OMF) (TC 1.B.17) family.</text>
</comment>
<comment type="subcellular location">
    <subcellularLocation>
        <location evidence="2">Cell outer membrane</location>
        <topology evidence="2">Lipid-anchor</topology>
    </subcellularLocation>
</comment>
<keyword evidence="2" id="KW-0449">Lipoprotein</keyword>
<dbReference type="Gene3D" id="1.20.1600.10">
    <property type="entry name" value="Outer membrane efflux proteins (OEP)"/>
    <property type="match status" value="1"/>
</dbReference>
<dbReference type="Pfam" id="PF02321">
    <property type="entry name" value="OEP"/>
    <property type="match status" value="2"/>
</dbReference>
<dbReference type="PANTHER" id="PTHR30203:SF25">
    <property type="entry name" value="OUTER MEMBRANE PROTEIN-RELATED"/>
    <property type="match status" value="1"/>
</dbReference>
<dbReference type="Gene3D" id="2.20.200.10">
    <property type="entry name" value="Outer membrane efflux proteins (OEP)"/>
    <property type="match status" value="1"/>
</dbReference>
<dbReference type="PANTHER" id="PTHR30203">
    <property type="entry name" value="OUTER MEMBRANE CATION EFFLUX PROTEIN"/>
    <property type="match status" value="1"/>
</dbReference>
<dbReference type="Proteomes" id="UP001595548">
    <property type="component" value="Unassembled WGS sequence"/>
</dbReference>
<gene>
    <name evidence="4" type="ORF">ACFOEB_16925</name>
</gene>
<keyword evidence="2" id="KW-0732">Signal</keyword>
<dbReference type="SUPFAM" id="SSF56954">
    <property type="entry name" value="Outer membrane efflux proteins (OEP)"/>
    <property type="match status" value="1"/>
</dbReference>
<feature type="signal peptide" evidence="2">
    <location>
        <begin position="1"/>
        <end position="36"/>
    </location>
</feature>
<keyword evidence="2" id="KW-1134">Transmembrane beta strand</keyword>
<evidence type="ECO:0000313" key="4">
    <source>
        <dbReference type="EMBL" id="MFC3156897.1"/>
    </source>
</evidence>
<name>A0ABV7HZL3_9GAMM</name>
<keyword evidence="5" id="KW-1185">Reference proteome</keyword>
<keyword evidence="2" id="KW-0472">Membrane</keyword>
<feature type="region of interest" description="Disordered" evidence="3">
    <location>
        <begin position="509"/>
        <end position="531"/>
    </location>
</feature>
<sequence>MRVKGKRLNHTPRKKVTSCLAVGVIVCGAFSLSACAPLGPNYQDPDVDWLARWQPELYGQASVAADALDLSTWWQRFNDPVLDDLIIKAQHQNPGLKIAGLRILESRAVLGVASGLQYPQVQQLSASGAYVGQQRGGGEYRGFTSSEAAFNLGWEMDFWGRFRRGVESADAAYFASVTNHRDAQVLLAAQVASLYYGIKTTMQRIEIAQNNVTLQQRSYEITEQLYERGQDSELDLQQAKSQYLATEATIPGLQLILQQQRNALGAVLARAPNDLPELDAIDSALPQLSVLSIREIPAQLLLRRPDVRSAAWQAAAQSAQVGIAQADLYPSLSLFGTIGWSGDSLEATNDVVSLAAGPSLSWNIFNYGRLKNNVRAQDARLQQALEGYRARVLNAAREIDDAASRVAQTQASQKILDDSLVAAERSLAIATRRYQEGYSDFQRVLDAQARTFRQSDSTITNHGDHIAAIISLYRALGGGWQQATITTLVPEPTRELMAQRTDWGDLLEAPLNNPPAVGSPVATSQEQGASP</sequence>
<keyword evidence="2" id="KW-0564">Palmitate</keyword>
<feature type="compositionally biased region" description="Polar residues" evidence="3">
    <location>
        <begin position="521"/>
        <end position="531"/>
    </location>
</feature>
<dbReference type="EMBL" id="JBHRTL010000031">
    <property type="protein sequence ID" value="MFC3156897.1"/>
    <property type="molecule type" value="Genomic_DNA"/>
</dbReference>
<feature type="chain" id="PRO_5044973413" evidence="2">
    <location>
        <begin position="37"/>
        <end position="531"/>
    </location>
</feature>
<dbReference type="InterPro" id="IPR003423">
    <property type="entry name" value="OMP_efflux"/>
</dbReference>
<dbReference type="NCBIfam" id="TIGR01845">
    <property type="entry name" value="outer_NodT"/>
    <property type="match status" value="1"/>
</dbReference>
<dbReference type="InterPro" id="IPR010131">
    <property type="entry name" value="MdtP/NodT-like"/>
</dbReference>
<evidence type="ECO:0000256" key="3">
    <source>
        <dbReference type="SAM" id="MobiDB-lite"/>
    </source>
</evidence>
<organism evidence="4 5">
    <name type="scientific">Gilvimarinus japonicus</name>
    <dbReference type="NCBI Taxonomy" id="1796469"/>
    <lineage>
        <taxon>Bacteria</taxon>
        <taxon>Pseudomonadati</taxon>
        <taxon>Pseudomonadota</taxon>
        <taxon>Gammaproteobacteria</taxon>
        <taxon>Cellvibrionales</taxon>
        <taxon>Cellvibrionaceae</taxon>
        <taxon>Gilvimarinus</taxon>
    </lineage>
</organism>
<evidence type="ECO:0000313" key="5">
    <source>
        <dbReference type="Proteomes" id="UP001595548"/>
    </source>
</evidence>
<evidence type="ECO:0000256" key="2">
    <source>
        <dbReference type="RuleBase" id="RU362097"/>
    </source>
</evidence>
<comment type="caution">
    <text evidence="4">The sequence shown here is derived from an EMBL/GenBank/DDBJ whole genome shotgun (WGS) entry which is preliminary data.</text>
</comment>
<protein>
    <submittedName>
        <fullName evidence="4">Efflux transporter outer membrane subunit</fullName>
    </submittedName>
</protein>
<accession>A0ABV7HZL3</accession>
<dbReference type="PROSITE" id="PS51257">
    <property type="entry name" value="PROKAR_LIPOPROTEIN"/>
    <property type="match status" value="1"/>
</dbReference>
<keyword evidence="2" id="KW-0812">Transmembrane</keyword>
<evidence type="ECO:0000256" key="1">
    <source>
        <dbReference type="ARBA" id="ARBA00007613"/>
    </source>
</evidence>